<dbReference type="Proteomes" id="UP000427373">
    <property type="component" value="Chromosome"/>
</dbReference>
<accession>A0A650CJR2</accession>
<dbReference type="Proteomes" id="UP000582213">
    <property type="component" value="Unassembled WGS sequence"/>
</dbReference>
<evidence type="ECO:0000313" key="2">
    <source>
        <dbReference type="EMBL" id="MBB5253857.1"/>
    </source>
</evidence>
<protein>
    <submittedName>
        <fullName evidence="3">Uncharacterized protein</fullName>
    </submittedName>
</protein>
<dbReference type="EMBL" id="JACHFY010000008">
    <property type="protein sequence ID" value="MBB5253857.1"/>
    <property type="molecule type" value="Genomic_DNA"/>
</dbReference>
<name>A0A650CJR2_SULOH</name>
<feature type="transmembrane region" description="Helical" evidence="1">
    <location>
        <begin position="101"/>
        <end position="120"/>
    </location>
</feature>
<reference evidence="2 5" key="2">
    <citation type="submission" date="2020-08" db="EMBL/GenBank/DDBJ databases">
        <title>Genomic Encyclopedia of Type Strains, Phase IV (KMG-IV): sequencing the most valuable type-strain genomes for metagenomic binning, comparative biology and taxonomic classification.</title>
        <authorList>
            <person name="Goeker M."/>
        </authorList>
    </citation>
    <scope>NUCLEOTIDE SEQUENCE [LARGE SCALE GENOMIC DNA]</scope>
    <source>
        <strain evidence="2 5">DSM 12421</strain>
    </source>
</reference>
<dbReference type="KEGG" id="soh:D1869_12605"/>
<evidence type="ECO:0000313" key="4">
    <source>
        <dbReference type="Proteomes" id="UP000427373"/>
    </source>
</evidence>
<gene>
    <name evidence="3" type="ORF">D1869_12605</name>
    <name evidence="2" type="ORF">HNQ62_001628</name>
</gene>
<sequence>MKWKKILIIGIFLLLFSIGLGDYLLTLNYNEIVLKPYQSTTISQAEVLANGPIRAQSIAGTLVEGTNTYSVISGPAVLINNNTKPISLVVIPNNLLLEIDYLLILISFGMILISALLLFYNKVAKRR</sequence>
<evidence type="ECO:0000313" key="5">
    <source>
        <dbReference type="Proteomes" id="UP000582213"/>
    </source>
</evidence>
<keyword evidence="1" id="KW-0472">Membrane</keyword>
<dbReference type="AlphaFoldDB" id="A0A650CJR2"/>
<evidence type="ECO:0000256" key="1">
    <source>
        <dbReference type="SAM" id="Phobius"/>
    </source>
</evidence>
<reference evidence="3 4" key="1">
    <citation type="submission" date="2019-10" db="EMBL/GenBank/DDBJ databases">
        <title>Genome Sequences from Six Type Strain Members of the Archaeal Family Sulfolobaceae: Acidianus ambivalens, Acidianus infernus, Metallosphaera prunae, Stygiolobus azoricus, Sulfolobus metallicus, and Sulfurisphaera ohwakuensis.</title>
        <authorList>
            <person name="Counts J.A."/>
            <person name="Kelly R.M."/>
        </authorList>
    </citation>
    <scope>NUCLEOTIDE SEQUENCE [LARGE SCALE GENOMIC DNA]</scope>
    <source>
        <strain evidence="3 4">TA-1</strain>
    </source>
</reference>
<dbReference type="EMBL" id="CP045484">
    <property type="protein sequence ID" value="QGR17925.1"/>
    <property type="molecule type" value="Genomic_DNA"/>
</dbReference>
<dbReference type="OrthoDB" id="43405at2157"/>
<evidence type="ECO:0000313" key="3">
    <source>
        <dbReference type="EMBL" id="QGR17925.1"/>
    </source>
</evidence>
<organism evidence="3 4">
    <name type="scientific">Sulfurisphaera ohwakuensis</name>
    <dbReference type="NCBI Taxonomy" id="69656"/>
    <lineage>
        <taxon>Archaea</taxon>
        <taxon>Thermoproteota</taxon>
        <taxon>Thermoprotei</taxon>
        <taxon>Sulfolobales</taxon>
        <taxon>Sulfolobaceae</taxon>
        <taxon>Sulfurisphaera</taxon>
    </lineage>
</organism>
<proteinExistence type="predicted"/>
<keyword evidence="4" id="KW-1185">Reference proteome</keyword>
<keyword evidence="1" id="KW-0812">Transmembrane</keyword>
<dbReference type="RefSeq" id="WP_156015390.1">
    <property type="nucleotide sequence ID" value="NZ_CP045484.1"/>
</dbReference>
<dbReference type="GeneID" id="42802100"/>
<keyword evidence="1" id="KW-1133">Transmembrane helix</keyword>